<keyword evidence="3" id="KW-0812">Transmembrane</keyword>
<dbReference type="CDD" id="cd00383">
    <property type="entry name" value="trans_reg_C"/>
    <property type="match status" value="1"/>
</dbReference>
<keyword evidence="3" id="KW-0472">Membrane</keyword>
<dbReference type="Pfam" id="PF00486">
    <property type="entry name" value="Trans_reg_C"/>
    <property type="match status" value="1"/>
</dbReference>
<dbReference type="InterPro" id="IPR001867">
    <property type="entry name" value="OmpR/PhoB-type_DNA-bd"/>
</dbReference>
<keyword evidence="1 2" id="KW-0238">DNA-binding</keyword>
<feature type="domain" description="OmpR/PhoB-type" evidence="4">
    <location>
        <begin position="202"/>
        <end position="303"/>
    </location>
</feature>
<dbReference type="Proteomes" id="UP000426027">
    <property type="component" value="Chromosome"/>
</dbReference>
<sequence length="304" mass="34490">MRKTLVKPSASGFINYFAHMKPRVFIANVFLLMVLITTAVACINKKEQLPAKHLEVVLREIGHQLLLTAKDSTSRVLPVKQLHENTYQLSFQHDFSFVSDSLINLVQRTFEQDGVANHYIVNVRNCAQKGTILAFEINKQATDLTPCRGRTLQEACYIIELEFLPSNTTHRWWWLLLLIPLAIGGYYLKGRLRKPAAPLLVPETMNYLPLGRFQLYTGSHVLSIGDKQIPLSAKETKALNLFAQNMHQVVERERLMKEIWEDAGLVVISKNVDVLVSKLRKKLADDPTLKIINIPGKGYKCTVG</sequence>
<reference evidence="5 6" key="1">
    <citation type="submission" date="2019-11" db="EMBL/GenBank/DDBJ databases">
        <authorList>
            <person name="Im W.T."/>
        </authorList>
    </citation>
    <scope>NUCLEOTIDE SEQUENCE [LARGE SCALE GENOMIC DNA]</scope>
    <source>
        <strain evidence="5 6">SB-02</strain>
    </source>
</reference>
<accession>A0A6I6GM30</accession>
<dbReference type="RefSeq" id="WP_157479091.1">
    <property type="nucleotide sequence ID" value="NZ_CP046566.1"/>
</dbReference>
<evidence type="ECO:0000313" key="5">
    <source>
        <dbReference type="EMBL" id="QGW28738.1"/>
    </source>
</evidence>
<dbReference type="PROSITE" id="PS51755">
    <property type="entry name" value="OMPR_PHOB"/>
    <property type="match status" value="1"/>
</dbReference>
<dbReference type="SUPFAM" id="SSF46894">
    <property type="entry name" value="C-terminal effector domain of the bipartite response regulators"/>
    <property type="match status" value="1"/>
</dbReference>
<evidence type="ECO:0000256" key="1">
    <source>
        <dbReference type="ARBA" id="ARBA00023125"/>
    </source>
</evidence>
<dbReference type="InterPro" id="IPR036388">
    <property type="entry name" value="WH-like_DNA-bd_sf"/>
</dbReference>
<dbReference type="GO" id="GO:0000160">
    <property type="term" value="P:phosphorelay signal transduction system"/>
    <property type="evidence" value="ECO:0007669"/>
    <property type="project" value="InterPro"/>
</dbReference>
<name>A0A6I6GM30_9BACT</name>
<evidence type="ECO:0000313" key="6">
    <source>
        <dbReference type="Proteomes" id="UP000426027"/>
    </source>
</evidence>
<dbReference type="SMART" id="SM00862">
    <property type="entry name" value="Trans_reg_C"/>
    <property type="match status" value="1"/>
</dbReference>
<evidence type="ECO:0000256" key="2">
    <source>
        <dbReference type="PROSITE-ProRule" id="PRU01091"/>
    </source>
</evidence>
<dbReference type="InterPro" id="IPR016032">
    <property type="entry name" value="Sig_transdc_resp-reg_C-effctor"/>
</dbReference>
<evidence type="ECO:0000259" key="4">
    <source>
        <dbReference type="PROSITE" id="PS51755"/>
    </source>
</evidence>
<keyword evidence="6" id="KW-1185">Reference proteome</keyword>
<organism evidence="5 6">
    <name type="scientific">Phnomibacter ginsenosidimutans</name>
    <dbReference type="NCBI Taxonomy" id="2676868"/>
    <lineage>
        <taxon>Bacteria</taxon>
        <taxon>Pseudomonadati</taxon>
        <taxon>Bacteroidota</taxon>
        <taxon>Chitinophagia</taxon>
        <taxon>Chitinophagales</taxon>
        <taxon>Chitinophagaceae</taxon>
        <taxon>Phnomibacter</taxon>
    </lineage>
</organism>
<feature type="DNA-binding region" description="OmpR/PhoB-type" evidence="2">
    <location>
        <begin position="202"/>
        <end position="303"/>
    </location>
</feature>
<dbReference type="Gene3D" id="1.10.10.10">
    <property type="entry name" value="Winged helix-like DNA-binding domain superfamily/Winged helix DNA-binding domain"/>
    <property type="match status" value="1"/>
</dbReference>
<evidence type="ECO:0000256" key="3">
    <source>
        <dbReference type="SAM" id="Phobius"/>
    </source>
</evidence>
<protein>
    <recommendedName>
        <fullName evidence="4">OmpR/PhoB-type domain-containing protein</fullName>
    </recommendedName>
</protein>
<proteinExistence type="predicted"/>
<dbReference type="AlphaFoldDB" id="A0A6I6GM30"/>
<gene>
    <name evidence="5" type="ORF">GLV81_12080</name>
</gene>
<dbReference type="EMBL" id="CP046566">
    <property type="protein sequence ID" value="QGW28738.1"/>
    <property type="molecule type" value="Genomic_DNA"/>
</dbReference>
<keyword evidence="3" id="KW-1133">Transmembrane helix</keyword>
<feature type="transmembrane region" description="Helical" evidence="3">
    <location>
        <begin position="172"/>
        <end position="188"/>
    </location>
</feature>
<dbReference type="GO" id="GO:0003677">
    <property type="term" value="F:DNA binding"/>
    <property type="evidence" value="ECO:0007669"/>
    <property type="project" value="UniProtKB-UniRule"/>
</dbReference>
<dbReference type="KEGG" id="fls:GLV81_12080"/>
<dbReference type="GO" id="GO:0006355">
    <property type="term" value="P:regulation of DNA-templated transcription"/>
    <property type="evidence" value="ECO:0007669"/>
    <property type="project" value="InterPro"/>
</dbReference>